<dbReference type="Proteomes" id="UP000318834">
    <property type="component" value="Unassembled WGS sequence"/>
</dbReference>
<dbReference type="EMBL" id="VBAP01000002">
    <property type="protein sequence ID" value="TMI77386.1"/>
    <property type="molecule type" value="Genomic_DNA"/>
</dbReference>
<organism evidence="1 2">
    <name type="scientific">Candidatus Segetimicrobium genomatis</name>
    <dbReference type="NCBI Taxonomy" id="2569760"/>
    <lineage>
        <taxon>Bacteria</taxon>
        <taxon>Bacillati</taxon>
        <taxon>Candidatus Sysuimicrobiota</taxon>
        <taxon>Candidatus Sysuimicrobiia</taxon>
        <taxon>Candidatus Sysuimicrobiales</taxon>
        <taxon>Candidatus Segetimicrobiaceae</taxon>
        <taxon>Candidatus Segetimicrobium</taxon>
    </lineage>
</organism>
<accession>A0A537J2W5</accession>
<dbReference type="SUPFAM" id="SSF53300">
    <property type="entry name" value="vWA-like"/>
    <property type="match status" value="1"/>
</dbReference>
<dbReference type="AlphaFoldDB" id="A0A537J2W5"/>
<name>A0A537J2W5_9BACT</name>
<evidence type="ECO:0000313" key="2">
    <source>
        <dbReference type="Proteomes" id="UP000318834"/>
    </source>
</evidence>
<gene>
    <name evidence="1" type="ORF">E6H05_00190</name>
</gene>
<protein>
    <submittedName>
        <fullName evidence="1">VWA domain-containing protein</fullName>
    </submittedName>
</protein>
<reference evidence="1 2" key="1">
    <citation type="journal article" date="2019" name="Nat. Microbiol.">
        <title>Mediterranean grassland soil C-N compound turnover is dependent on rainfall and depth, and is mediated by genomically divergent microorganisms.</title>
        <authorList>
            <person name="Diamond S."/>
            <person name="Andeer P.F."/>
            <person name="Li Z."/>
            <person name="Crits-Christoph A."/>
            <person name="Burstein D."/>
            <person name="Anantharaman K."/>
            <person name="Lane K.R."/>
            <person name="Thomas B.C."/>
            <person name="Pan C."/>
            <person name="Northen T.R."/>
            <person name="Banfield J.F."/>
        </authorList>
    </citation>
    <scope>NUCLEOTIDE SEQUENCE [LARGE SCALE GENOMIC DNA]</scope>
    <source>
        <strain evidence="1">NP_8</strain>
    </source>
</reference>
<proteinExistence type="predicted"/>
<comment type="caution">
    <text evidence="1">The sequence shown here is derived from an EMBL/GenBank/DDBJ whole genome shotgun (WGS) entry which is preliminary data.</text>
</comment>
<sequence>MNRRGIEVVLLAAAVAACTPAAEQEGSKKPANNTIVLGIDVSGSFRDSRLYDDAVEFAGLYIYAHLNGLGGLRVPTAVFVSSVGGVRTGEPKSFHPINDFEGRSMEQIAADIRNWFPQTDPYTDYNAFFQRVSGLVKERGLILAPLNVVVLSDGVPDVPPGTHLTANENPYNRIDLSPLEFLSRSVTVRLLYASPTVGENWKRMIRHKRVRMWTQEAQVMAGWHKQYKPGVPLARQADLWKWMQDNVDFRARGGMF</sequence>
<dbReference type="PROSITE" id="PS51257">
    <property type="entry name" value="PROKAR_LIPOPROTEIN"/>
    <property type="match status" value="1"/>
</dbReference>
<dbReference type="InterPro" id="IPR036465">
    <property type="entry name" value="vWFA_dom_sf"/>
</dbReference>
<evidence type="ECO:0000313" key="1">
    <source>
        <dbReference type="EMBL" id="TMI77386.1"/>
    </source>
</evidence>